<dbReference type="STRING" id="1818881.A3196_14690"/>
<dbReference type="InterPro" id="IPR044031">
    <property type="entry name" value="TssC1_N"/>
</dbReference>
<dbReference type="InterPro" id="IPR010269">
    <property type="entry name" value="T6SS_TssC-like"/>
</dbReference>
<name>A0A1E2UU05_9GAMM</name>
<dbReference type="Proteomes" id="UP000094849">
    <property type="component" value="Unassembled WGS sequence"/>
</dbReference>
<protein>
    <recommendedName>
        <fullName evidence="2">TssC1 N-terminal domain-containing protein</fullName>
    </recommendedName>
</protein>
<dbReference type="Pfam" id="PF05591">
    <property type="entry name" value="T6SS_VipA"/>
    <property type="match status" value="1"/>
</dbReference>
<dbReference type="AlphaFoldDB" id="A0A1E2UU05"/>
<reference evidence="3 4" key="1">
    <citation type="submission" date="2016-03" db="EMBL/GenBank/DDBJ databases">
        <title>Chemosynthetic sulphur-oxidizing symbionts of marine invertebrate animals are capable of nitrogen fixation.</title>
        <authorList>
            <person name="Petersen J.M."/>
            <person name="Kemper A."/>
            <person name="Gruber-Vodicka H."/>
            <person name="Cardini U."/>
            <person name="Geest Mvander."/>
            <person name="Kleiner M."/>
            <person name="Bulgheresi S."/>
            <person name="Fussmann M."/>
            <person name="Herbold C."/>
            <person name="Seah B.K.B."/>
            <person name="Antony C.Paul."/>
            <person name="Liu D."/>
            <person name="Belitz A."/>
            <person name="Weber M."/>
        </authorList>
    </citation>
    <scope>NUCLEOTIDE SEQUENCE [LARGE SCALE GENOMIC DNA]</scope>
    <source>
        <strain evidence="3">G_D</strain>
    </source>
</reference>
<proteinExistence type="predicted"/>
<feature type="region of interest" description="Disordered" evidence="1">
    <location>
        <begin position="1"/>
        <end position="24"/>
    </location>
</feature>
<gene>
    <name evidence="3" type="ORF">A3196_14690</name>
</gene>
<evidence type="ECO:0000256" key="1">
    <source>
        <dbReference type="SAM" id="MobiDB-lite"/>
    </source>
</evidence>
<sequence length="463" mass="51774">MAQRLNLSVELGKKHHGGDGSSGDSQQLKFILLGCFSGNRDSSEPQLNRLPGICKVDLDNFDDLLSEMQPCLTIQMSELADPLQLRFSSLDDFHPDQLHNKLPQSQDSPSDELNQLQQTDTKAGSASNGAQESDQQTLSRLLGDGAVTTPSSNSGESKANRSVVESVVGHLINGSLKQQTAESSEQDADHSEPHGSLLKKVIHHPEFQTLESNWRGLDWLVRSLESDELNEVFIVDLPRNEWQRTTQSELGFKQSEYYQYLLERFSEKQPSEQKFILICDHYFNSSTEDLDLLKSLSALGNLLDAQLLAATADTLLSAADSGTETLEPWKAYRESGTAMNVSMVLPRILMRLPYGEQYDPVESFQFEELDAEWCSDELLWGNPAFALAIQLAADTQSDRQQDAAALADCPSFAYRKNRESILQPCTECLFTDTQLETLVELGLVPIVGSRRSNQVRIPWYRRL</sequence>
<dbReference type="PANTHER" id="PTHR35565:SF1">
    <property type="entry name" value="TYPE VI SECRETION SYSTEM CONTRACTILE SHEATH LARGE SUBUNIT"/>
    <property type="match status" value="1"/>
</dbReference>
<comment type="caution">
    <text evidence="3">The sequence shown here is derived from an EMBL/GenBank/DDBJ whole genome shotgun (WGS) entry which is preliminary data.</text>
</comment>
<dbReference type="Pfam" id="PF05943">
    <property type="entry name" value="VipB"/>
    <property type="match status" value="1"/>
</dbReference>
<evidence type="ECO:0000259" key="2">
    <source>
        <dbReference type="Pfam" id="PF05943"/>
    </source>
</evidence>
<dbReference type="EMBL" id="LVJZ01000003">
    <property type="protein sequence ID" value="ODB97894.1"/>
    <property type="molecule type" value="Genomic_DNA"/>
</dbReference>
<dbReference type="RefSeq" id="WP_069024658.1">
    <property type="nucleotide sequence ID" value="NZ_LVJZ01000003.1"/>
</dbReference>
<evidence type="ECO:0000313" key="4">
    <source>
        <dbReference type="Proteomes" id="UP000094849"/>
    </source>
</evidence>
<dbReference type="PANTHER" id="PTHR35565">
    <property type="entry name" value="CYTOPLASMIC PROTEIN-RELATED"/>
    <property type="match status" value="1"/>
</dbReference>
<organism evidence="3 4">
    <name type="scientific">Candidatus Thiodiazotropha endoloripes</name>
    <dbReference type="NCBI Taxonomy" id="1818881"/>
    <lineage>
        <taxon>Bacteria</taxon>
        <taxon>Pseudomonadati</taxon>
        <taxon>Pseudomonadota</taxon>
        <taxon>Gammaproteobacteria</taxon>
        <taxon>Chromatiales</taxon>
        <taxon>Sedimenticolaceae</taxon>
        <taxon>Candidatus Thiodiazotropha</taxon>
    </lineage>
</organism>
<feature type="compositionally biased region" description="Polar residues" evidence="1">
    <location>
        <begin position="102"/>
        <end position="136"/>
    </location>
</feature>
<evidence type="ECO:0000313" key="3">
    <source>
        <dbReference type="EMBL" id="ODB97894.1"/>
    </source>
</evidence>
<accession>A0A1E2UU05</accession>
<keyword evidence="4" id="KW-1185">Reference proteome</keyword>
<feature type="region of interest" description="Disordered" evidence="1">
    <location>
        <begin position="94"/>
        <end position="136"/>
    </location>
</feature>
<feature type="domain" description="TssC1 N-terminal" evidence="2">
    <location>
        <begin position="197"/>
        <end position="454"/>
    </location>
</feature>
<dbReference type="InterPro" id="IPR008312">
    <property type="entry name" value="T6SS_TssB1"/>
</dbReference>